<dbReference type="PRINTS" id="PR00980">
    <property type="entry name" value="TRNASYNTHALA"/>
</dbReference>
<name>A0A0G4GE67_9ALVE</name>
<dbReference type="PANTHER" id="PTHR11777:SF9">
    <property type="entry name" value="ALANINE--TRNA LIGASE, CYTOPLASMIC"/>
    <property type="match status" value="1"/>
</dbReference>
<dbReference type="InterPro" id="IPR002318">
    <property type="entry name" value="Ala-tRNA-lgiase_IIc"/>
</dbReference>
<dbReference type="EMBL" id="CDMZ01001104">
    <property type="protein sequence ID" value="CEM27310.1"/>
    <property type="molecule type" value="Genomic_DNA"/>
</dbReference>
<dbReference type="InterPro" id="IPR018164">
    <property type="entry name" value="Ala-tRNA-synth_IIc_N"/>
</dbReference>
<evidence type="ECO:0000313" key="3">
    <source>
        <dbReference type="EMBL" id="CEM27310.1"/>
    </source>
</evidence>
<organism evidence="3">
    <name type="scientific">Chromera velia CCMP2878</name>
    <dbReference type="NCBI Taxonomy" id="1169474"/>
    <lineage>
        <taxon>Eukaryota</taxon>
        <taxon>Sar</taxon>
        <taxon>Alveolata</taxon>
        <taxon>Colpodellida</taxon>
        <taxon>Chromeraceae</taxon>
        <taxon>Chromera</taxon>
    </lineage>
</organism>
<gene>
    <name evidence="3" type="ORF">Cvel_641</name>
</gene>
<dbReference type="GO" id="GO:0006419">
    <property type="term" value="P:alanyl-tRNA aminoacylation"/>
    <property type="evidence" value="ECO:0007669"/>
    <property type="project" value="InterPro"/>
</dbReference>
<feature type="domain" description="Alanyl-tRNA synthetase class IIc N-terminal" evidence="2">
    <location>
        <begin position="2"/>
        <end position="175"/>
    </location>
</feature>
<dbReference type="Pfam" id="PF01411">
    <property type="entry name" value="tRNA-synt_2c"/>
    <property type="match status" value="1"/>
</dbReference>
<dbReference type="VEuPathDB" id="CryptoDB:Cvel_641"/>
<dbReference type="PhylomeDB" id="A0A0G4GE67"/>
<proteinExistence type="predicted"/>
<dbReference type="InterPro" id="IPR018162">
    <property type="entry name" value="Ala-tRNA-ligase_IIc_anticod-bd"/>
</dbReference>
<dbReference type="AlphaFoldDB" id="A0A0G4GE67"/>
<dbReference type="PANTHER" id="PTHR11777">
    <property type="entry name" value="ALANYL-TRNA SYNTHETASE"/>
    <property type="match status" value="1"/>
</dbReference>
<sequence length="323" mass="35371">MEDNSSEMGDTGLSGPSSRIDINKLESEDSEAVTFFNSDEPDLLQFSSMDFLKLYRVNEGLSSDGGGLERLISILQNKQIQYDTEISLSIFKEMDRVIRPSLCPDTEKLGEEKKTPGPTKTCMAAKLVAEHFHTLSVAIAGGFYFFDGEGVGRALKSLLRRALSVGRSLLEAGNELWFFQLGSSDMSNTGIFVRWVLEEEEKNTPLPPPRASTHSMTLRKRSKTENVGTPKREPRSPGPQSSIKRKTPKKELFRNTNATQLPKQMPADSPGVLRAVAVMNAQPEPSALSLHLQASSSEPSLHLQASASSLHLLASSSAPSLHL</sequence>
<reference evidence="3" key="1">
    <citation type="submission" date="2014-11" db="EMBL/GenBank/DDBJ databases">
        <authorList>
            <person name="Otto D Thomas"/>
            <person name="Naeem Raeece"/>
        </authorList>
    </citation>
    <scope>NUCLEOTIDE SEQUENCE</scope>
</reference>
<protein>
    <recommendedName>
        <fullName evidence="2">Alanyl-tRNA synthetase class IIc N-terminal domain-containing protein</fullName>
    </recommendedName>
</protein>
<dbReference type="SUPFAM" id="SSF101353">
    <property type="entry name" value="Putative anticodon-binding domain of alanyl-tRNA synthetase (AlaRS)"/>
    <property type="match status" value="1"/>
</dbReference>
<dbReference type="GO" id="GO:0005739">
    <property type="term" value="C:mitochondrion"/>
    <property type="evidence" value="ECO:0007669"/>
    <property type="project" value="TreeGrafter"/>
</dbReference>
<dbReference type="GO" id="GO:0005524">
    <property type="term" value="F:ATP binding"/>
    <property type="evidence" value="ECO:0007669"/>
    <property type="project" value="InterPro"/>
</dbReference>
<accession>A0A0G4GE67</accession>
<feature type="region of interest" description="Disordered" evidence="1">
    <location>
        <begin position="202"/>
        <end position="268"/>
    </location>
</feature>
<dbReference type="GO" id="GO:0004813">
    <property type="term" value="F:alanine-tRNA ligase activity"/>
    <property type="evidence" value="ECO:0007669"/>
    <property type="project" value="InterPro"/>
</dbReference>
<dbReference type="InterPro" id="IPR050058">
    <property type="entry name" value="Ala-tRNA_ligase"/>
</dbReference>
<evidence type="ECO:0000256" key="1">
    <source>
        <dbReference type="SAM" id="MobiDB-lite"/>
    </source>
</evidence>
<feature type="region of interest" description="Disordered" evidence="1">
    <location>
        <begin position="1"/>
        <end position="21"/>
    </location>
</feature>
<dbReference type="GO" id="GO:0002161">
    <property type="term" value="F:aminoacyl-tRNA deacylase activity"/>
    <property type="evidence" value="ECO:0007669"/>
    <property type="project" value="TreeGrafter"/>
</dbReference>
<evidence type="ECO:0000259" key="2">
    <source>
        <dbReference type="Pfam" id="PF01411"/>
    </source>
</evidence>